<dbReference type="Proteomes" id="UP000184387">
    <property type="component" value="Unassembled WGS sequence"/>
</dbReference>
<dbReference type="AlphaFoldDB" id="A0A1M6QUD5"/>
<protein>
    <submittedName>
        <fullName evidence="1">Uncharacterized protein</fullName>
    </submittedName>
</protein>
<keyword evidence="2" id="KW-1185">Reference proteome</keyword>
<gene>
    <name evidence="1" type="ORF">SAMN02745194_04523</name>
</gene>
<organism evidence="1 2">
    <name type="scientific">Muricoccus roseus</name>
    <dbReference type="NCBI Taxonomy" id="198092"/>
    <lineage>
        <taxon>Bacteria</taxon>
        <taxon>Pseudomonadati</taxon>
        <taxon>Pseudomonadota</taxon>
        <taxon>Alphaproteobacteria</taxon>
        <taxon>Acetobacterales</taxon>
        <taxon>Roseomonadaceae</taxon>
        <taxon>Muricoccus</taxon>
    </lineage>
</organism>
<dbReference type="STRING" id="198092.SAMN02745194_04523"/>
<sequence>MEDRMSWRWWYRNPRYRLAMKLRWWAKRLDPAHDARERARDRALDGYKRELSQAWRELDRKAEEIARLRRLDAFLSGRTTP</sequence>
<dbReference type="EMBL" id="FQZF01000038">
    <property type="protein sequence ID" value="SHK23892.1"/>
    <property type="molecule type" value="Genomic_DNA"/>
</dbReference>
<evidence type="ECO:0000313" key="2">
    <source>
        <dbReference type="Proteomes" id="UP000184387"/>
    </source>
</evidence>
<evidence type="ECO:0000313" key="1">
    <source>
        <dbReference type="EMBL" id="SHK23892.1"/>
    </source>
</evidence>
<name>A0A1M6QUD5_9PROT</name>
<proteinExistence type="predicted"/>
<reference evidence="1 2" key="1">
    <citation type="submission" date="2016-11" db="EMBL/GenBank/DDBJ databases">
        <authorList>
            <person name="Jaros S."/>
            <person name="Januszkiewicz K."/>
            <person name="Wedrychowicz H."/>
        </authorList>
    </citation>
    <scope>NUCLEOTIDE SEQUENCE [LARGE SCALE GENOMIC DNA]</scope>
    <source>
        <strain evidence="1 2">DSM 14916</strain>
    </source>
</reference>
<accession>A0A1M6QUD5</accession>
<dbReference type="RefSeq" id="WP_139281428.1">
    <property type="nucleotide sequence ID" value="NZ_FQZF01000038.1"/>
</dbReference>